<reference evidence="3 4" key="1">
    <citation type="submission" date="2016-04" db="EMBL/GenBank/DDBJ databases">
        <title>Genome analyses suggest a sexual origin of heterokaryosis in a supposedly ancient asexual fungus.</title>
        <authorList>
            <person name="Ropars J."/>
            <person name="Sedzielewska K."/>
            <person name="Noel J."/>
            <person name="Charron P."/>
            <person name="Farinelli L."/>
            <person name="Marton T."/>
            <person name="Kruger M."/>
            <person name="Pelin A."/>
            <person name="Brachmann A."/>
            <person name="Corradi N."/>
        </authorList>
    </citation>
    <scope>NUCLEOTIDE SEQUENCE [LARGE SCALE GENOMIC DNA]</scope>
    <source>
        <strain evidence="3 4">A5</strain>
    </source>
</reference>
<dbReference type="Proteomes" id="UP000232722">
    <property type="component" value="Unassembled WGS sequence"/>
</dbReference>
<dbReference type="VEuPathDB" id="FungiDB:FUN_000303"/>
<sequence>MTEETERIAKLESEMTEVITQLESEMTEEVAQLEPVPTEETTREITQMAAEHKKTNPERRMSKSNESFGGIDSNIITFKHAEIITKWIDNLEITDELTSSYEFKLLISGSRDGFSPEKFHKICDNKARTLTIVKVKGGNEIIGGYNPVVWKSKSSYGTASNSFIFSFKNDDCILSRVKNERSAILNNSSYGPSFGNGDLVLSGNNSYSGCCKRGSYEKSIRGTGDTFSVEDYEVYQISEDSCSIF</sequence>
<evidence type="ECO:0000256" key="1">
    <source>
        <dbReference type="SAM" id="Coils"/>
    </source>
</evidence>
<dbReference type="SMART" id="SM00584">
    <property type="entry name" value="TLDc"/>
    <property type="match status" value="1"/>
</dbReference>
<evidence type="ECO:0000313" key="4">
    <source>
        <dbReference type="Proteomes" id="UP000232722"/>
    </source>
</evidence>
<evidence type="ECO:0000259" key="2">
    <source>
        <dbReference type="PROSITE" id="PS51886"/>
    </source>
</evidence>
<feature type="coiled-coil region" evidence="1">
    <location>
        <begin position="1"/>
        <end position="28"/>
    </location>
</feature>
<dbReference type="EMBL" id="LLXJ01001607">
    <property type="protein sequence ID" value="PKC01434.1"/>
    <property type="molecule type" value="Genomic_DNA"/>
</dbReference>
<gene>
    <name evidence="3" type="ORF">RhiirA5_456565</name>
</gene>
<proteinExistence type="predicted"/>
<name>A0A2N0P3N0_9GLOM</name>
<dbReference type="VEuPathDB" id="FungiDB:RhiirA1_536520"/>
<reference evidence="3 4" key="2">
    <citation type="submission" date="2017-09" db="EMBL/GenBank/DDBJ databases">
        <title>Extensive intraspecific genome diversity in a model arbuscular mycorrhizal fungus.</title>
        <authorList>
            <person name="Chen E.C."/>
            <person name="Morin E."/>
            <person name="Beaudet D."/>
            <person name="Noel J."/>
            <person name="Ndikumana S."/>
            <person name="Charron P."/>
            <person name="St-Onge C."/>
            <person name="Giorgi J."/>
            <person name="Grigoriev I.V."/>
            <person name="Roux C."/>
            <person name="Martin F.M."/>
            <person name="Corradi N."/>
        </authorList>
    </citation>
    <scope>NUCLEOTIDE SEQUENCE [LARGE SCALE GENOMIC DNA]</scope>
    <source>
        <strain evidence="3 4">A5</strain>
    </source>
</reference>
<dbReference type="VEuPathDB" id="FungiDB:RhiirFUN_017677"/>
<dbReference type="PROSITE" id="PS51886">
    <property type="entry name" value="TLDC"/>
    <property type="match status" value="1"/>
</dbReference>
<dbReference type="Pfam" id="PF07534">
    <property type="entry name" value="TLD"/>
    <property type="match status" value="1"/>
</dbReference>
<keyword evidence="1" id="KW-0175">Coiled coil</keyword>
<evidence type="ECO:0000313" key="3">
    <source>
        <dbReference type="EMBL" id="PKC01434.1"/>
    </source>
</evidence>
<feature type="domain" description="TLDc" evidence="2">
    <location>
        <begin position="74"/>
        <end position="238"/>
    </location>
</feature>
<protein>
    <recommendedName>
        <fullName evidence="2">TLDc domain-containing protein</fullName>
    </recommendedName>
</protein>
<comment type="caution">
    <text evidence="3">The sequence shown here is derived from an EMBL/GenBank/DDBJ whole genome shotgun (WGS) entry which is preliminary data.</text>
</comment>
<accession>A0A2N0P3N0</accession>
<dbReference type="InterPro" id="IPR006571">
    <property type="entry name" value="TLDc_dom"/>
</dbReference>
<organism evidence="3 4">
    <name type="scientific">Rhizophagus irregularis</name>
    <dbReference type="NCBI Taxonomy" id="588596"/>
    <lineage>
        <taxon>Eukaryota</taxon>
        <taxon>Fungi</taxon>
        <taxon>Fungi incertae sedis</taxon>
        <taxon>Mucoromycota</taxon>
        <taxon>Glomeromycotina</taxon>
        <taxon>Glomeromycetes</taxon>
        <taxon>Glomerales</taxon>
        <taxon>Glomeraceae</taxon>
        <taxon>Rhizophagus</taxon>
    </lineage>
</organism>
<dbReference type="AlphaFoldDB" id="A0A2N0P3N0"/>